<gene>
    <name evidence="2" type="ORF">HY076_02170</name>
</gene>
<dbReference type="Proteomes" id="UP000807850">
    <property type="component" value="Unassembled WGS sequence"/>
</dbReference>
<feature type="transmembrane region" description="Helical" evidence="1">
    <location>
        <begin position="259"/>
        <end position="280"/>
    </location>
</feature>
<dbReference type="AlphaFoldDB" id="A0A9D6QLV1"/>
<feature type="transmembrane region" description="Helical" evidence="1">
    <location>
        <begin position="43"/>
        <end position="60"/>
    </location>
</feature>
<evidence type="ECO:0008006" key="4">
    <source>
        <dbReference type="Google" id="ProtNLM"/>
    </source>
</evidence>
<feature type="transmembrane region" description="Helical" evidence="1">
    <location>
        <begin position="95"/>
        <end position="117"/>
    </location>
</feature>
<accession>A0A9D6QLV1</accession>
<feature type="transmembrane region" description="Helical" evidence="1">
    <location>
        <begin position="137"/>
        <end position="161"/>
    </location>
</feature>
<keyword evidence="1" id="KW-0472">Membrane</keyword>
<dbReference type="EMBL" id="JACQAY010000063">
    <property type="protein sequence ID" value="MBI3539063.1"/>
    <property type="molecule type" value="Genomic_DNA"/>
</dbReference>
<evidence type="ECO:0000313" key="3">
    <source>
        <dbReference type="Proteomes" id="UP000807850"/>
    </source>
</evidence>
<evidence type="ECO:0000256" key="1">
    <source>
        <dbReference type="SAM" id="Phobius"/>
    </source>
</evidence>
<keyword evidence="1" id="KW-1133">Transmembrane helix</keyword>
<evidence type="ECO:0000313" key="2">
    <source>
        <dbReference type="EMBL" id="MBI3539063.1"/>
    </source>
</evidence>
<sequence length="311" mass="31977">MSAGLLPPAGAATIASWLARWPAIALFVTGVILLGMERPGRRGVGPLAVLAALALVIVAAPAGHPAWAALAGGLLVATLARDPRDPLDAECALKLLWVIGPALALSWAGLALLTLATGTPVAREQWAVLELGLDPRFLWNTALPLALLAGLVMLGGAPFHFWVADLLQGARPWIGAAGVVALQTCGAAWISQRLDGIVAFPAGRQVVSDEIGFAAIAAFGAGAATLLVQRRPERRVGTLASLNGGLVLAWFASGQPLDPVSFALWAGHLALALAGASTLARFMPTFVGQAPGPPLFRRHPWSGIAGLYALA</sequence>
<keyword evidence="1" id="KW-0812">Transmembrane</keyword>
<organism evidence="2 3">
    <name type="scientific">Eiseniibacteriota bacterium</name>
    <dbReference type="NCBI Taxonomy" id="2212470"/>
    <lineage>
        <taxon>Bacteria</taxon>
        <taxon>Candidatus Eiseniibacteriota</taxon>
    </lineage>
</organism>
<name>A0A9D6QLV1_UNCEI</name>
<feature type="transmembrane region" description="Helical" evidence="1">
    <location>
        <begin position="236"/>
        <end position="253"/>
    </location>
</feature>
<proteinExistence type="predicted"/>
<feature type="transmembrane region" description="Helical" evidence="1">
    <location>
        <begin position="211"/>
        <end position="229"/>
    </location>
</feature>
<protein>
    <recommendedName>
        <fullName evidence="4">NADH:quinone oxidoreductase/Mrp antiporter membrane subunit domain-containing protein</fullName>
    </recommendedName>
</protein>
<comment type="caution">
    <text evidence="2">The sequence shown here is derived from an EMBL/GenBank/DDBJ whole genome shotgun (WGS) entry which is preliminary data.</text>
</comment>
<reference evidence="2" key="1">
    <citation type="submission" date="2020-07" db="EMBL/GenBank/DDBJ databases">
        <title>Huge and variable diversity of episymbiotic CPR bacteria and DPANN archaea in groundwater ecosystems.</title>
        <authorList>
            <person name="He C.Y."/>
            <person name="Keren R."/>
            <person name="Whittaker M."/>
            <person name="Farag I.F."/>
            <person name="Doudna J."/>
            <person name="Cate J.H.D."/>
            <person name="Banfield J.F."/>
        </authorList>
    </citation>
    <scope>NUCLEOTIDE SEQUENCE</scope>
    <source>
        <strain evidence="2">NC_groundwater_928_Pr1_S-0.2um_72_17</strain>
    </source>
</reference>
<feature type="transmembrane region" description="Helical" evidence="1">
    <location>
        <begin position="14"/>
        <end position="36"/>
    </location>
</feature>